<keyword evidence="3 5" id="KW-0408">Iron</keyword>
<evidence type="ECO:0000256" key="5">
    <source>
        <dbReference type="RuleBase" id="RU362121"/>
    </source>
</evidence>
<dbReference type="Gene3D" id="3.10.120.10">
    <property type="entry name" value="Cytochrome b5-like heme/steroid binding domain"/>
    <property type="match status" value="1"/>
</dbReference>
<dbReference type="Proteomes" id="UP001295684">
    <property type="component" value="Unassembled WGS sequence"/>
</dbReference>
<dbReference type="SUPFAM" id="SSF55856">
    <property type="entry name" value="Cytochrome b5-like heme/steroid binding domain"/>
    <property type="match status" value="1"/>
</dbReference>
<evidence type="ECO:0000256" key="3">
    <source>
        <dbReference type="ARBA" id="ARBA00023004"/>
    </source>
</evidence>
<keyword evidence="2 5" id="KW-0479">Metal-binding</keyword>
<evidence type="ECO:0000259" key="7">
    <source>
        <dbReference type="PROSITE" id="PS50255"/>
    </source>
</evidence>
<organism evidence="8 9">
    <name type="scientific">Euplotes crassus</name>
    <dbReference type="NCBI Taxonomy" id="5936"/>
    <lineage>
        <taxon>Eukaryota</taxon>
        <taxon>Sar</taxon>
        <taxon>Alveolata</taxon>
        <taxon>Ciliophora</taxon>
        <taxon>Intramacronucleata</taxon>
        <taxon>Spirotrichea</taxon>
        <taxon>Hypotrichia</taxon>
        <taxon>Euplotida</taxon>
        <taxon>Euplotidae</taxon>
        <taxon>Moneuplotes</taxon>
    </lineage>
</organism>
<keyword evidence="1 5" id="KW-0349">Heme</keyword>
<dbReference type="GO" id="GO:0046872">
    <property type="term" value="F:metal ion binding"/>
    <property type="evidence" value="ECO:0007669"/>
    <property type="project" value="UniProtKB-UniRule"/>
</dbReference>
<dbReference type="GO" id="GO:0020037">
    <property type="term" value="F:heme binding"/>
    <property type="evidence" value="ECO:0007669"/>
    <property type="project" value="UniProtKB-UniRule"/>
</dbReference>
<keyword evidence="9" id="KW-1185">Reference proteome</keyword>
<comment type="caution">
    <text evidence="8">The sequence shown here is derived from an EMBL/GenBank/DDBJ whole genome shotgun (WGS) entry which is preliminary data.</text>
</comment>
<dbReference type="PANTHER" id="PTHR19359">
    <property type="entry name" value="CYTOCHROME B5"/>
    <property type="match status" value="1"/>
</dbReference>
<dbReference type="Pfam" id="PF00173">
    <property type="entry name" value="Cyt-b5"/>
    <property type="match status" value="1"/>
</dbReference>
<dbReference type="InterPro" id="IPR050668">
    <property type="entry name" value="Cytochrome_b5"/>
</dbReference>
<dbReference type="InterPro" id="IPR018506">
    <property type="entry name" value="Cyt_B5_heme-BS"/>
</dbReference>
<feature type="region of interest" description="Disordered" evidence="6">
    <location>
        <begin position="1"/>
        <end position="77"/>
    </location>
</feature>
<dbReference type="GO" id="GO:0016020">
    <property type="term" value="C:membrane"/>
    <property type="evidence" value="ECO:0007669"/>
    <property type="project" value="TreeGrafter"/>
</dbReference>
<feature type="domain" description="Cytochrome b5 heme-binding" evidence="7">
    <location>
        <begin position="110"/>
        <end position="148"/>
    </location>
</feature>
<feature type="compositionally biased region" description="Low complexity" evidence="6">
    <location>
        <begin position="48"/>
        <end position="63"/>
    </location>
</feature>
<evidence type="ECO:0000256" key="2">
    <source>
        <dbReference type="ARBA" id="ARBA00022723"/>
    </source>
</evidence>
<dbReference type="AlphaFoldDB" id="A0AAD2D193"/>
<comment type="similarity">
    <text evidence="4 5">Belongs to the cytochrome b5 family.</text>
</comment>
<protein>
    <recommendedName>
        <fullName evidence="7">Cytochrome b5 heme-binding domain-containing protein</fullName>
    </recommendedName>
</protein>
<dbReference type="SMART" id="SM01117">
    <property type="entry name" value="Cyt-b5"/>
    <property type="match status" value="1"/>
</dbReference>
<proteinExistence type="inferred from homology"/>
<dbReference type="PROSITE" id="PS50255">
    <property type="entry name" value="CYTOCHROME_B5_2"/>
    <property type="match status" value="1"/>
</dbReference>
<reference evidence="8" key="1">
    <citation type="submission" date="2023-07" db="EMBL/GenBank/DDBJ databases">
        <authorList>
            <consortium name="AG Swart"/>
            <person name="Singh M."/>
            <person name="Singh A."/>
            <person name="Seah K."/>
            <person name="Emmerich C."/>
        </authorList>
    </citation>
    <scope>NUCLEOTIDE SEQUENCE</scope>
    <source>
        <strain evidence="8">DP1</strain>
    </source>
</reference>
<evidence type="ECO:0000256" key="6">
    <source>
        <dbReference type="SAM" id="MobiDB-lite"/>
    </source>
</evidence>
<evidence type="ECO:0000313" key="8">
    <source>
        <dbReference type="EMBL" id="CAI2377134.1"/>
    </source>
</evidence>
<evidence type="ECO:0000256" key="1">
    <source>
        <dbReference type="ARBA" id="ARBA00022617"/>
    </source>
</evidence>
<dbReference type="InterPro" id="IPR036400">
    <property type="entry name" value="Cyt_B5-like_heme/steroid_sf"/>
</dbReference>
<evidence type="ECO:0000313" key="9">
    <source>
        <dbReference type="Proteomes" id="UP001295684"/>
    </source>
</evidence>
<dbReference type="PROSITE" id="PS00191">
    <property type="entry name" value="CYTOCHROME_B5_1"/>
    <property type="match status" value="1"/>
</dbReference>
<dbReference type="EMBL" id="CAMPGE010018745">
    <property type="protein sequence ID" value="CAI2377134.1"/>
    <property type="molecule type" value="Genomic_DNA"/>
</dbReference>
<sequence>MMPNICIEKLDSDSDSENEEVKELGDTGMIKKSNTLGPDPISMKDLPSWSASSLESKNSSCKSQNFDDEGAVSETSPTGKRYIKPLRNLSDTKFSILSLSCNLLYKDPDKKKYTIEEVAKHDKRDDCWTIFDGKVFDVTRYLSSHPGGKCKTNCCWLQEKTALRYLKNITIGWILCKLLVPSRLGRLMNNTGN</sequence>
<gene>
    <name evidence="8" type="ORF">ECRASSUSDP1_LOCUS18517</name>
</gene>
<accession>A0AAD2D193</accession>
<evidence type="ECO:0000256" key="4">
    <source>
        <dbReference type="ARBA" id="ARBA00038168"/>
    </source>
</evidence>
<name>A0AAD2D193_EUPCR</name>
<dbReference type="InterPro" id="IPR001199">
    <property type="entry name" value="Cyt_B5-like_heme/steroid-bd"/>
</dbReference>